<dbReference type="EMBL" id="BARU01042800">
    <property type="protein sequence ID" value="GAH76447.1"/>
    <property type="molecule type" value="Genomic_DNA"/>
</dbReference>
<feature type="region of interest" description="Disordered" evidence="7">
    <location>
        <begin position="38"/>
        <end position="123"/>
    </location>
</feature>
<feature type="compositionally biased region" description="Pro residues" evidence="7">
    <location>
        <begin position="74"/>
        <end position="87"/>
    </location>
</feature>
<dbReference type="GO" id="GO:0005737">
    <property type="term" value="C:cytoplasm"/>
    <property type="evidence" value="ECO:0007669"/>
    <property type="project" value="UniProtKB-SubCell"/>
</dbReference>
<dbReference type="InterPro" id="IPR011129">
    <property type="entry name" value="CSD"/>
</dbReference>
<dbReference type="SMART" id="SM00357">
    <property type="entry name" value="CSP"/>
    <property type="match status" value="1"/>
</dbReference>
<dbReference type="GO" id="GO:0003676">
    <property type="term" value="F:nucleic acid binding"/>
    <property type="evidence" value="ECO:0007669"/>
    <property type="project" value="InterPro"/>
</dbReference>
<proteinExistence type="predicted"/>
<dbReference type="SUPFAM" id="SSF50249">
    <property type="entry name" value="Nucleic acid-binding proteins"/>
    <property type="match status" value="1"/>
</dbReference>
<evidence type="ECO:0000259" key="9">
    <source>
        <dbReference type="PROSITE" id="PS51857"/>
    </source>
</evidence>
<dbReference type="InterPro" id="IPR002059">
    <property type="entry name" value="CSP_DNA-bd"/>
</dbReference>
<dbReference type="Pfam" id="PF00313">
    <property type="entry name" value="CSD"/>
    <property type="match status" value="1"/>
</dbReference>
<dbReference type="PROSITE" id="PS51116">
    <property type="entry name" value="LAMININ_IVB"/>
    <property type="match status" value="1"/>
</dbReference>
<dbReference type="InterPro" id="IPR013015">
    <property type="entry name" value="Laminin_IV_B"/>
</dbReference>
<dbReference type="PANTHER" id="PTHR11544">
    <property type="entry name" value="COLD SHOCK DOMAIN CONTAINING PROTEINS"/>
    <property type="match status" value="1"/>
</dbReference>
<organism evidence="10">
    <name type="scientific">marine sediment metagenome</name>
    <dbReference type="NCBI Taxonomy" id="412755"/>
    <lineage>
        <taxon>unclassified sequences</taxon>
        <taxon>metagenomes</taxon>
        <taxon>ecological metagenomes</taxon>
    </lineage>
</organism>
<reference evidence="10" key="1">
    <citation type="journal article" date="2014" name="Front. Microbiol.">
        <title>High frequency of phylogenetically diverse reductive dehalogenase-homologous genes in deep subseafloor sedimentary metagenomes.</title>
        <authorList>
            <person name="Kawai M."/>
            <person name="Futagami T."/>
            <person name="Toyoda A."/>
            <person name="Takaki Y."/>
            <person name="Nishi S."/>
            <person name="Hori S."/>
            <person name="Arai W."/>
            <person name="Tsubouchi T."/>
            <person name="Morono Y."/>
            <person name="Uchiyama I."/>
            <person name="Ito T."/>
            <person name="Fujiyama A."/>
            <person name="Inagaki F."/>
            <person name="Takami H."/>
        </authorList>
    </citation>
    <scope>NUCLEOTIDE SEQUENCE</scope>
    <source>
        <strain evidence="10">Expedition CK06-06</strain>
    </source>
</reference>
<dbReference type="PRINTS" id="PR00050">
    <property type="entry name" value="COLDSHOCK"/>
</dbReference>
<evidence type="ECO:0000259" key="8">
    <source>
        <dbReference type="PROSITE" id="PS51116"/>
    </source>
</evidence>
<evidence type="ECO:0000256" key="5">
    <source>
        <dbReference type="ARBA" id="ARBA00022530"/>
    </source>
</evidence>
<evidence type="ECO:0000256" key="6">
    <source>
        <dbReference type="ARBA" id="ARBA00022869"/>
    </source>
</evidence>
<evidence type="ECO:0000256" key="4">
    <source>
        <dbReference type="ARBA" id="ARBA00022525"/>
    </source>
</evidence>
<dbReference type="PROSITE" id="PS51857">
    <property type="entry name" value="CSD_2"/>
    <property type="match status" value="1"/>
</dbReference>
<dbReference type="InterPro" id="IPR019844">
    <property type="entry name" value="CSD_CS"/>
</dbReference>
<dbReference type="InterPro" id="IPR050181">
    <property type="entry name" value="Cold_shock_domain"/>
</dbReference>
<evidence type="ECO:0000256" key="7">
    <source>
        <dbReference type="SAM" id="MobiDB-lite"/>
    </source>
</evidence>
<feature type="domain" description="CSD" evidence="9">
    <location>
        <begin position="1"/>
        <end position="65"/>
    </location>
</feature>
<evidence type="ECO:0000256" key="2">
    <source>
        <dbReference type="ARBA" id="ARBA00004496"/>
    </source>
</evidence>
<feature type="domain" description="Laminin IV type B" evidence="8">
    <location>
        <begin position="1"/>
        <end position="123"/>
    </location>
</feature>
<dbReference type="FunFam" id="2.40.50.140:FF:000006">
    <property type="entry name" value="Cold shock protein CspC"/>
    <property type="match status" value="1"/>
</dbReference>
<dbReference type="InterPro" id="IPR012340">
    <property type="entry name" value="NA-bd_OB-fold"/>
</dbReference>
<comment type="subcellular location">
    <subcellularLocation>
        <location evidence="2">Cytoplasm</location>
    </subcellularLocation>
    <subcellularLocation>
        <location evidence="1">Secreted</location>
        <location evidence="1">Extracellular space</location>
        <location evidence="1">Extracellular matrix</location>
        <location evidence="1">Basement membrane</location>
    </subcellularLocation>
</comment>
<dbReference type="GO" id="GO:0005604">
    <property type="term" value="C:basement membrane"/>
    <property type="evidence" value="ECO:0007669"/>
    <property type="project" value="UniProtKB-SubCell"/>
</dbReference>
<gene>
    <name evidence="10" type="ORF">S03H2_65687</name>
</gene>
<dbReference type="PROSITE" id="PS00352">
    <property type="entry name" value="CSD_1"/>
    <property type="match status" value="1"/>
</dbReference>
<comment type="caution">
    <text evidence="10">The sequence shown here is derived from an EMBL/GenBank/DDBJ whole genome shotgun (WGS) entry which is preliminary data.</text>
</comment>
<evidence type="ECO:0000256" key="1">
    <source>
        <dbReference type="ARBA" id="ARBA00004302"/>
    </source>
</evidence>
<evidence type="ECO:0008006" key="11">
    <source>
        <dbReference type="Google" id="ProtNLM"/>
    </source>
</evidence>
<feature type="compositionally biased region" description="Acidic residues" evidence="7">
    <location>
        <begin position="89"/>
        <end position="123"/>
    </location>
</feature>
<keyword evidence="6" id="KW-0084">Basement membrane</keyword>
<sequence length="123" mass="13002">MAKGKVKWFNDKKGFGFIEQEGGTDMFVHHSSIQGEGFKSLAEGEPVEFDVTQGPKGPRAENVKRLGQSAAAPESPPVPEPPAPPEPSAEAEPEAEAEGEAPEEADVGEAEPADDTETEEETA</sequence>
<keyword evidence="3" id="KW-0963">Cytoplasm</keyword>
<accession>X1I426</accession>
<evidence type="ECO:0000256" key="3">
    <source>
        <dbReference type="ARBA" id="ARBA00022490"/>
    </source>
</evidence>
<dbReference type="AlphaFoldDB" id="X1I426"/>
<dbReference type="CDD" id="cd04458">
    <property type="entry name" value="CSP_CDS"/>
    <property type="match status" value="1"/>
</dbReference>
<keyword evidence="5" id="KW-0272">Extracellular matrix</keyword>
<evidence type="ECO:0000313" key="10">
    <source>
        <dbReference type="EMBL" id="GAH76447.1"/>
    </source>
</evidence>
<keyword evidence="4" id="KW-0964">Secreted</keyword>
<protein>
    <recommendedName>
        <fullName evidence="11">CSD domain-containing protein</fullName>
    </recommendedName>
</protein>
<dbReference type="Gene3D" id="2.40.50.140">
    <property type="entry name" value="Nucleic acid-binding proteins"/>
    <property type="match status" value="1"/>
</dbReference>
<name>X1I426_9ZZZZ</name>